<evidence type="ECO:0000256" key="3">
    <source>
        <dbReference type="ARBA" id="ARBA00022801"/>
    </source>
</evidence>
<dbReference type="InterPro" id="IPR036523">
    <property type="entry name" value="SurE-like_sf"/>
</dbReference>
<feature type="region of interest" description="Disordered" evidence="4">
    <location>
        <begin position="24"/>
        <end position="48"/>
    </location>
</feature>
<dbReference type="Proteomes" id="UP001237642">
    <property type="component" value="Unassembled WGS sequence"/>
</dbReference>
<dbReference type="GO" id="GO:0008252">
    <property type="term" value="F:nucleotidase activity"/>
    <property type="evidence" value="ECO:0007669"/>
    <property type="project" value="InterPro"/>
</dbReference>
<keyword evidence="3" id="KW-0378">Hydrolase</keyword>
<evidence type="ECO:0000256" key="1">
    <source>
        <dbReference type="ARBA" id="ARBA00011062"/>
    </source>
</evidence>
<reference evidence="6" key="1">
    <citation type="submission" date="2023-02" db="EMBL/GenBank/DDBJ databases">
        <title>Genome of toxic invasive species Heracleum sosnowskyi carries increased number of genes despite the absence of recent whole-genome duplications.</title>
        <authorList>
            <person name="Schelkunov M."/>
            <person name="Shtratnikova V."/>
            <person name="Makarenko M."/>
            <person name="Klepikova A."/>
            <person name="Omelchenko D."/>
            <person name="Novikova G."/>
            <person name="Obukhova E."/>
            <person name="Bogdanov V."/>
            <person name="Penin A."/>
            <person name="Logacheva M."/>
        </authorList>
    </citation>
    <scope>NUCLEOTIDE SEQUENCE</scope>
    <source>
        <strain evidence="6">Hsosn_3</strain>
        <tissue evidence="6">Leaf</tissue>
    </source>
</reference>
<dbReference type="InterPro" id="IPR002828">
    <property type="entry name" value="SurE-like_Pase/nucleotidase"/>
</dbReference>
<dbReference type="AlphaFoldDB" id="A0AAD8I2D0"/>
<proteinExistence type="inferred from homology"/>
<evidence type="ECO:0000256" key="4">
    <source>
        <dbReference type="SAM" id="MobiDB-lite"/>
    </source>
</evidence>
<protein>
    <recommendedName>
        <fullName evidence="5">Survival protein SurE-like phosphatase/nucleotidase domain-containing protein</fullName>
    </recommendedName>
</protein>
<dbReference type="PANTHER" id="PTHR30457:SF0">
    <property type="entry name" value="PHOSPHATASE, PUTATIVE (AFU_ORTHOLOGUE AFUA_4G01070)-RELATED"/>
    <property type="match status" value="1"/>
</dbReference>
<dbReference type="PANTHER" id="PTHR30457">
    <property type="entry name" value="5'-NUCLEOTIDASE SURE"/>
    <property type="match status" value="1"/>
</dbReference>
<organism evidence="6 7">
    <name type="scientific">Heracleum sosnowskyi</name>
    <dbReference type="NCBI Taxonomy" id="360622"/>
    <lineage>
        <taxon>Eukaryota</taxon>
        <taxon>Viridiplantae</taxon>
        <taxon>Streptophyta</taxon>
        <taxon>Embryophyta</taxon>
        <taxon>Tracheophyta</taxon>
        <taxon>Spermatophyta</taxon>
        <taxon>Magnoliopsida</taxon>
        <taxon>eudicotyledons</taxon>
        <taxon>Gunneridae</taxon>
        <taxon>Pentapetalae</taxon>
        <taxon>asterids</taxon>
        <taxon>campanulids</taxon>
        <taxon>Apiales</taxon>
        <taxon>Apiaceae</taxon>
        <taxon>Apioideae</taxon>
        <taxon>apioid superclade</taxon>
        <taxon>Tordylieae</taxon>
        <taxon>Tordyliinae</taxon>
        <taxon>Heracleum</taxon>
    </lineage>
</organism>
<dbReference type="Gene3D" id="3.40.1210.10">
    <property type="entry name" value="Survival protein SurE-like phosphatase/nucleotidase"/>
    <property type="match status" value="1"/>
</dbReference>
<comment type="similarity">
    <text evidence="1">Belongs to the SurE nucleotidase family.</text>
</comment>
<evidence type="ECO:0000256" key="2">
    <source>
        <dbReference type="ARBA" id="ARBA00022723"/>
    </source>
</evidence>
<gene>
    <name evidence="6" type="ORF">POM88_033583</name>
</gene>
<feature type="domain" description="Survival protein SurE-like phosphatase/nucleotidase" evidence="5">
    <location>
        <begin position="55"/>
        <end position="112"/>
    </location>
</feature>
<accession>A0AAD8I2D0</accession>
<sequence length="114" mass="12418">MVLSKFFLFDYILYLIRGSKREEDPLKIDQSSLTGEESLPVTKNLGDESQPDNIDNIVKVKQVEIQGATAFSVSGTPADCASIGISKALFHVVLDLVINGINKGSNCGYHMLVT</sequence>
<dbReference type="EMBL" id="JAUIZM010000007">
    <property type="protein sequence ID" value="KAK1377390.1"/>
    <property type="molecule type" value="Genomic_DNA"/>
</dbReference>
<dbReference type="SUPFAM" id="SSF64167">
    <property type="entry name" value="SurE-like"/>
    <property type="match status" value="1"/>
</dbReference>
<evidence type="ECO:0000259" key="5">
    <source>
        <dbReference type="Pfam" id="PF01975"/>
    </source>
</evidence>
<reference evidence="6" key="2">
    <citation type="submission" date="2023-05" db="EMBL/GenBank/DDBJ databases">
        <authorList>
            <person name="Schelkunov M.I."/>
        </authorList>
    </citation>
    <scope>NUCLEOTIDE SEQUENCE</scope>
    <source>
        <strain evidence="6">Hsosn_3</strain>
        <tissue evidence="6">Leaf</tissue>
    </source>
</reference>
<keyword evidence="2" id="KW-0479">Metal-binding</keyword>
<evidence type="ECO:0000313" key="7">
    <source>
        <dbReference type="Proteomes" id="UP001237642"/>
    </source>
</evidence>
<dbReference type="GO" id="GO:0005829">
    <property type="term" value="C:cytosol"/>
    <property type="evidence" value="ECO:0007669"/>
    <property type="project" value="TreeGrafter"/>
</dbReference>
<dbReference type="GO" id="GO:0046872">
    <property type="term" value="F:metal ion binding"/>
    <property type="evidence" value="ECO:0007669"/>
    <property type="project" value="UniProtKB-KW"/>
</dbReference>
<dbReference type="Pfam" id="PF01975">
    <property type="entry name" value="SurE"/>
    <property type="match status" value="1"/>
</dbReference>
<keyword evidence="7" id="KW-1185">Reference proteome</keyword>
<dbReference type="InterPro" id="IPR030048">
    <property type="entry name" value="SurE"/>
</dbReference>
<evidence type="ECO:0000313" key="6">
    <source>
        <dbReference type="EMBL" id="KAK1377390.1"/>
    </source>
</evidence>
<comment type="caution">
    <text evidence="6">The sequence shown here is derived from an EMBL/GenBank/DDBJ whole genome shotgun (WGS) entry which is preliminary data.</text>
</comment>
<name>A0AAD8I2D0_9APIA</name>